<feature type="region of interest" description="Disordered" evidence="1">
    <location>
        <begin position="225"/>
        <end position="259"/>
    </location>
</feature>
<sequence>MFLRVLQGIVWLIGRRPATLGGLTLFAVVFAFVAANALWYQPGQHPAPWLRTRLPFTHAQPDRLAALPQEPPKNVTTFLIEREKSGNDKDEAAGSALKPARIAAPDTAAPPAEETAASDPAMTPQPPEQAGDNDLLLRTQQVLKANGAYSGPVDGRSGPRIAAAIRSAQRRLGLTETGQPSEDLLVRLAASPPPGPIVTPRQRPMQNADLSTGGIDPVAAAIRAAEAEPPAASAKPGAAKAQAGKPDPSKPDASKPDGAANSSLVLQIQRGLIHLAYGDVQADGVAGEQTRAAIRHFEKHYRLPETGEPSITVLKKLKAIGAI</sequence>
<feature type="compositionally biased region" description="Low complexity" evidence="1">
    <location>
        <begin position="99"/>
        <end position="121"/>
    </location>
</feature>
<keyword evidence="2" id="KW-0812">Transmembrane</keyword>
<dbReference type="InterPro" id="IPR002477">
    <property type="entry name" value="Peptidoglycan-bd-like"/>
</dbReference>
<dbReference type="EMBL" id="MKIP01000059">
    <property type="protein sequence ID" value="OLP58038.1"/>
    <property type="molecule type" value="Genomic_DNA"/>
</dbReference>
<dbReference type="InterPro" id="IPR036365">
    <property type="entry name" value="PGBD-like_sf"/>
</dbReference>
<dbReference type="Gene3D" id="1.10.101.10">
    <property type="entry name" value="PGBD-like superfamily/PGBD"/>
    <property type="match status" value="2"/>
</dbReference>
<feature type="compositionally biased region" description="Basic and acidic residues" evidence="1">
    <location>
        <begin position="83"/>
        <end position="92"/>
    </location>
</feature>
<feature type="region of interest" description="Disordered" evidence="1">
    <location>
        <begin position="83"/>
        <end position="132"/>
    </location>
</feature>
<proteinExistence type="predicted"/>
<dbReference type="InterPro" id="IPR036366">
    <property type="entry name" value="PGBDSf"/>
</dbReference>
<feature type="domain" description="Peptidoglycan binding-like" evidence="3">
    <location>
        <begin position="262"/>
        <end position="317"/>
    </location>
</feature>
<feature type="transmembrane region" description="Helical" evidence="2">
    <location>
        <begin position="20"/>
        <end position="40"/>
    </location>
</feature>
<protein>
    <recommendedName>
        <fullName evidence="3">Peptidoglycan binding-like domain-containing protein</fullName>
    </recommendedName>
</protein>
<dbReference type="Pfam" id="PF01471">
    <property type="entry name" value="PG_binding_1"/>
    <property type="match status" value="2"/>
</dbReference>
<evidence type="ECO:0000313" key="5">
    <source>
        <dbReference type="Proteomes" id="UP000186364"/>
    </source>
</evidence>
<dbReference type="SUPFAM" id="SSF47090">
    <property type="entry name" value="PGBD-like"/>
    <property type="match status" value="2"/>
</dbReference>
<evidence type="ECO:0000256" key="2">
    <source>
        <dbReference type="SAM" id="Phobius"/>
    </source>
</evidence>
<keyword evidence="5" id="KW-1185">Reference proteome</keyword>
<name>A0A1Q9ARM3_9HYPH</name>
<evidence type="ECO:0000259" key="3">
    <source>
        <dbReference type="Pfam" id="PF01471"/>
    </source>
</evidence>
<feature type="domain" description="Peptidoglycan binding-like" evidence="3">
    <location>
        <begin position="140"/>
        <end position="187"/>
    </location>
</feature>
<evidence type="ECO:0000256" key="1">
    <source>
        <dbReference type="SAM" id="MobiDB-lite"/>
    </source>
</evidence>
<reference evidence="4 5" key="1">
    <citation type="submission" date="2016-09" db="EMBL/GenBank/DDBJ databases">
        <title>Rhizobium sp. nov., a novel species isolated from the rice rhizosphere.</title>
        <authorList>
            <person name="Zhao J."/>
            <person name="Zhang X."/>
        </authorList>
    </citation>
    <scope>NUCLEOTIDE SEQUENCE [LARGE SCALE GENOMIC DNA]</scope>
    <source>
        <strain evidence="4 5">1.7048</strain>
    </source>
</reference>
<comment type="caution">
    <text evidence="4">The sequence shown here is derived from an EMBL/GenBank/DDBJ whole genome shotgun (WGS) entry which is preliminary data.</text>
</comment>
<keyword evidence="2" id="KW-0472">Membrane</keyword>
<dbReference type="Proteomes" id="UP000186364">
    <property type="component" value="Unassembled WGS sequence"/>
</dbReference>
<dbReference type="AlphaFoldDB" id="A0A1Q9ARM3"/>
<keyword evidence="2" id="KW-1133">Transmembrane helix</keyword>
<organism evidence="4 5">
    <name type="scientific">Xaviernesmea oryzae</name>
    <dbReference type="NCBI Taxonomy" id="464029"/>
    <lineage>
        <taxon>Bacteria</taxon>
        <taxon>Pseudomonadati</taxon>
        <taxon>Pseudomonadota</taxon>
        <taxon>Alphaproteobacteria</taxon>
        <taxon>Hyphomicrobiales</taxon>
        <taxon>Rhizobiaceae</taxon>
        <taxon>Rhizobium/Agrobacterium group</taxon>
        <taxon>Xaviernesmea</taxon>
    </lineage>
</organism>
<accession>A0A1Q9ARM3</accession>
<gene>
    <name evidence="4" type="ORF">BJF93_14280</name>
</gene>
<feature type="compositionally biased region" description="Low complexity" evidence="1">
    <location>
        <begin position="225"/>
        <end position="246"/>
    </location>
</feature>
<evidence type="ECO:0000313" key="4">
    <source>
        <dbReference type="EMBL" id="OLP58038.1"/>
    </source>
</evidence>